<organism evidence="1 2">
    <name type="scientific">Parasponia andersonii</name>
    <name type="common">Sponia andersonii</name>
    <dbReference type="NCBI Taxonomy" id="3476"/>
    <lineage>
        <taxon>Eukaryota</taxon>
        <taxon>Viridiplantae</taxon>
        <taxon>Streptophyta</taxon>
        <taxon>Embryophyta</taxon>
        <taxon>Tracheophyta</taxon>
        <taxon>Spermatophyta</taxon>
        <taxon>Magnoliopsida</taxon>
        <taxon>eudicotyledons</taxon>
        <taxon>Gunneridae</taxon>
        <taxon>Pentapetalae</taxon>
        <taxon>rosids</taxon>
        <taxon>fabids</taxon>
        <taxon>Rosales</taxon>
        <taxon>Cannabaceae</taxon>
        <taxon>Parasponia</taxon>
    </lineage>
</organism>
<dbReference type="AlphaFoldDB" id="A0A2P5BQ99"/>
<dbReference type="EMBL" id="JXTB01000239">
    <property type="protein sequence ID" value="PON50991.1"/>
    <property type="molecule type" value="Genomic_DNA"/>
</dbReference>
<keyword evidence="2" id="KW-1185">Reference proteome</keyword>
<reference evidence="2" key="1">
    <citation type="submission" date="2016-06" db="EMBL/GenBank/DDBJ databases">
        <title>Parallel loss of symbiosis genes in relatives of nitrogen-fixing non-legume Parasponia.</title>
        <authorList>
            <person name="Van Velzen R."/>
            <person name="Holmer R."/>
            <person name="Bu F."/>
            <person name="Rutten L."/>
            <person name="Van Zeijl A."/>
            <person name="Liu W."/>
            <person name="Santuari L."/>
            <person name="Cao Q."/>
            <person name="Sharma T."/>
            <person name="Shen D."/>
            <person name="Roswanjaya Y."/>
            <person name="Wardhani T."/>
            <person name="Kalhor M.S."/>
            <person name="Jansen J."/>
            <person name="Van den Hoogen J."/>
            <person name="Gungor B."/>
            <person name="Hartog M."/>
            <person name="Hontelez J."/>
            <person name="Verver J."/>
            <person name="Yang W.-C."/>
            <person name="Schijlen E."/>
            <person name="Repin R."/>
            <person name="Schilthuizen M."/>
            <person name="Schranz E."/>
            <person name="Heidstra R."/>
            <person name="Miyata K."/>
            <person name="Fedorova E."/>
            <person name="Kohlen W."/>
            <person name="Bisseling T."/>
            <person name="Smit S."/>
            <person name="Geurts R."/>
        </authorList>
    </citation>
    <scope>NUCLEOTIDE SEQUENCE [LARGE SCALE GENOMIC DNA]</scope>
    <source>
        <strain evidence="2">cv. WU1-14</strain>
    </source>
</reference>
<sequence length="60" mass="6614">MSFVSSSFPFCLNAFLEVFQSLPNKALYLGTELEYALDLRSASDAGSGVTRYEATRKSLI</sequence>
<protein>
    <submittedName>
        <fullName evidence="1">Uncharacterized protein</fullName>
    </submittedName>
</protein>
<evidence type="ECO:0000313" key="1">
    <source>
        <dbReference type="EMBL" id="PON50991.1"/>
    </source>
</evidence>
<comment type="caution">
    <text evidence="1">The sequence shown here is derived from an EMBL/GenBank/DDBJ whole genome shotgun (WGS) entry which is preliminary data.</text>
</comment>
<accession>A0A2P5BQ99</accession>
<proteinExistence type="predicted"/>
<name>A0A2P5BQ99_PARAD</name>
<evidence type="ECO:0000313" key="2">
    <source>
        <dbReference type="Proteomes" id="UP000237105"/>
    </source>
</evidence>
<gene>
    <name evidence="1" type="ORF">PanWU01x14_220020</name>
</gene>
<dbReference type="Proteomes" id="UP000237105">
    <property type="component" value="Unassembled WGS sequence"/>
</dbReference>